<feature type="compositionally biased region" description="Basic and acidic residues" evidence="6">
    <location>
        <begin position="10"/>
        <end position="20"/>
    </location>
</feature>
<evidence type="ECO:0000256" key="2">
    <source>
        <dbReference type="ARBA" id="ARBA00009468"/>
    </source>
</evidence>
<dbReference type="PANTHER" id="PTHR47078:SF1">
    <property type="entry name" value="CYTOSKELETON-ASSOCIATED PROTEIN 2-LIKE"/>
    <property type="match status" value="1"/>
</dbReference>
<dbReference type="GO" id="GO:0005813">
    <property type="term" value="C:centrosome"/>
    <property type="evidence" value="ECO:0007669"/>
    <property type="project" value="TreeGrafter"/>
</dbReference>
<organism evidence="8 9">
    <name type="scientific">Oryzias melastigma</name>
    <name type="common">Marine medaka</name>
    <dbReference type="NCBI Taxonomy" id="30732"/>
    <lineage>
        <taxon>Eukaryota</taxon>
        <taxon>Metazoa</taxon>
        <taxon>Chordata</taxon>
        <taxon>Craniata</taxon>
        <taxon>Vertebrata</taxon>
        <taxon>Euteleostomi</taxon>
        <taxon>Actinopterygii</taxon>
        <taxon>Neopterygii</taxon>
        <taxon>Teleostei</taxon>
        <taxon>Neoteleostei</taxon>
        <taxon>Acanthomorphata</taxon>
        <taxon>Ovalentaria</taxon>
        <taxon>Atherinomorphae</taxon>
        <taxon>Beloniformes</taxon>
        <taxon>Adrianichthyidae</taxon>
        <taxon>Oryziinae</taxon>
        <taxon>Oryzias</taxon>
    </lineage>
</organism>
<evidence type="ECO:0000256" key="3">
    <source>
        <dbReference type="ARBA" id="ARBA00022490"/>
    </source>
</evidence>
<keyword evidence="4" id="KW-0597">Phosphoprotein</keyword>
<name>A0A834CIW6_ORYME</name>
<feature type="compositionally biased region" description="Low complexity" evidence="6">
    <location>
        <begin position="152"/>
        <end position="168"/>
    </location>
</feature>
<dbReference type="InterPro" id="IPR052855">
    <property type="entry name" value="CKAP2-like"/>
</dbReference>
<evidence type="ECO:0000259" key="7">
    <source>
        <dbReference type="Pfam" id="PF15297"/>
    </source>
</evidence>
<dbReference type="InterPro" id="IPR029197">
    <property type="entry name" value="CKAP2_C"/>
</dbReference>
<dbReference type="Proteomes" id="UP000646548">
    <property type="component" value="Unassembled WGS sequence"/>
</dbReference>
<feature type="region of interest" description="Disordered" evidence="6">
    <location>
        <begin position="250"/>
        <end position="366"/>
    </location>
</feature>
<feature type="domain" description="Cytoskeleton-associated protein 2 C-terminal" evidence="7">
    <location>
        <begin position="376"/>
        <end position="543"/>
    </location>
</feature>
<keyword evidence="3" id="KW-0963">Cytoplasm</keyword>
<proteinExistence type="inferred from homology"/>
<dbReference type="EMBL" id="WKFB01000302">
    <property type="protein sequence ID" value="KAF6727541.1"/>
    <property type="molecule type" value="Genomic_DNA"/>
</dbReference>
<feature type="domain" description="Cytoskeleton-associated protein 2 C-terminal" evidence="7">
    <location>
        <begin position="575"/>
        <end position="671"/>
    </location>
</feature>
<feature type="compositionally biased region" description="Low complexity" evidence="6">
    <location>
        <begin position="103"/>
        <end position="117"/>
    </location>
</feature>
<dbReference type="OrthoDB" id="6288182at2759"/>
<feature type="compositionally biased region" description="Polar residues" evidence="6">
    <location>
        <begin position="256"/>
        <end position="269"/>
    </location>
</feature>
<feature type="region of interest" description="Disordered" evidence="6">
    <location>
        <begin position="136"/>
        <end position="168"/>
    </location>
</feature>
<accession>A0A834CIW6</accession>
<evidence type="ECO:0000256" key="1">
    <source>
        <dbReference type="ARBA" id="ARBA00004245"/>
    </source>
</evidence>
<comment type="similarity">
    <text evidence="2">Belongs to the CKAP2 family.</text>
</comment>
<feature type="compositionally biased region" description="Polar residues" evidence="6">
    <location>
        <begin position="301"/>
        <end position="320"/>
    </location>
</feature>
<feature type="compositionally biased region" description="Basic and acidic residues" evidence="6">
    <location>
        <begin position="325"/>
        <end position="339"/>
    </location>
</feature>
<feature type="region of interest" description="Disordered" evidence="6">
    <location>
        <begin position="539"/>
        <end position="566"/>
    </location>
</feature>
<comment type="caution">
    <text evidence="8">The sequence shown here is derived from an EMBL/GenBank/DDBJ whole genome shotgun (WGS) entry which is preliminary data.</text>
</comment>
<feature type="compositionally biased region" description="Polar residues" evidence="6">
    <location>
        <begin position="356"/>
        <end position="366"/>
    </location>
</feature>
<keyword evidence="5" id="KW-0206">Cytoskeleton</keyword>
<dbReference type="Pfam" id="PF15297">
    <property type="entry name" value="CKAP2_C"/>
    <property type="match status" value="2"/>
</dbReference>
<sequence length="685" mass="73549">MEAGKPAAEPSRKELRKQKLMEYLAAKGKQRPPQAKPHLQQRPHGQKPGSSQPPKVVVGKENKVPADGIHSKTWTTQSGQNPPRKTGAVPRKVNVGVGTLTKQQPAGGAAAPPNQQNSVLTRTYPVVSCKVGAAAGGSVRTQRNRTKPPNLARSSSKSSLCSAAAAPVRPASVRMSVGPCVKTRTGLIPAVLQPKSTNPNPPLASANVSKLSVRSVGVPPRPVSHKSAAAFPSAGQNSISIRAVLPKGTSAAGKSRLSSNPTGPASFSTHKPELSKPDGGLATKNPPNPSTAGRPAPKGGKSNQPFKIAPQASSKTSRFSSRPEAAQRTKTETGKDKNPTKTPIQACSKRVGASGVSRTAPQPTRNINFTSQADAKTAKVTVKAPPLTEGKKPSSAQEERLRKLQEWREAKGISYKRPPMQVKAPPRRRPAAPPPFWPSMRAEDEAHSLICAVDQSLADCIKLLAEGCPPDQVEGVLSRLPPISQKFAKFWICRARLMELEGNLDVLPLFQEAVRVVLEPVDELRTVVFDILKKKDEQPVLEEGGSEGAESDPTAEPLENDPSMTPKPVRALISEEHWGSSVVKYKVTATPGGPPSQQRKSVKVNGQEVRFFTPVRRSVRIEHASLRHPAALHDHDLCVTSYRHLAAVEDGGEGHSPPTTPMYVYRENEALKDKVFIQLVYDDEP</sequence>
<evidence type="ECO:0000313" key="8">
    <source>
        <dbReference type="EMBL" id="KAF6727541.1"/>
    </source>
</evidence>
<dbReference type="PANTHER" id="PTHR47078">
    <property type="entry name" value="CYTOSKELETON-ASSOCIATED PROTEIN 2-LIKE"/>
    <property type="match status" value="1"/>
</dbReference>
<comment type="subcellular location">
    <subcellularLocation>
        <location evidence="1">Cytoplasm</location>
        <location evidence="1">Cytoskeleton</location>
    </subcellularLocation>
</comment>
<dbReference type="GO" id="GO:0072686">
    <property type="term" value="C:mitotic spindle"/>
    <property type="evidence" value="ECO:0007669"/>
    <property type="project" value="TreeGrafter"/>
</dbReference>
<evidence type="ECO:0000256" key="6">
    <source>
        <dbReference type="SAM" id="MobiDB-lite"/>
    </source>
</evidence>
<reference evidence="8" key="1">
    <citation type="journal article" name="BMC Genomics">
        <title>Long-read sequencing and de novo genome assembly of marine medaka (Oryzias melastigma).</title>
        <authorList>
            <person name="Liang P."/>
            <person name="Saqib H.S.A."/>
            <person name="Ni X."/>
            <person name="Shen Y."/>
        </authorList>
    </citation>
    <scope>NUCLEOTIDE SEQUENCE</scope>
    <source>
        <strain evidence="8">Bigg-433</strain>
    </source>
</reference>
<protein>
    <submittedName>
        <fullName evidence="8">Cytoskeleton-associated protein 2-like</fullName>
    </submittedName>
</protein>
<feature type="region of interest" description="Disordered" evidence="6">
    <location>
        <begin position="1"/>
        <end position="117"/>
    </location>
</feature>
<evidence type="ECO:0000313" key="9">
    <source>
        <dbReference type="Proteomes" id="UP000646548"/>
    </source>
</evidence>
<gene>
    <name evidence="8" type="ORF">FQA47_005582</name>
</gene>
<feature type="compositionally biased region" description="Polar residues" evidence="6">
    <location>
        <begin position="72"/>
        <end position="83"/>
    </location>
</feature>
<dbReference type="AlphaFoldDB" id="A0A834CIW6"/>
<evidence type="ECO:0000256" key="4">
    <source>
        <dbReference type="ARBA" id="ARBA00022553"/>
    </source>
</evidence>
<evidence type="ECO:0000256" key="5">
    <source>
        <dbReference type="ARBA" id="ARBA00023212"/>
    </source>
</evidence>
<dbReference type="GO" id="GO:0005829">
    <property type="term" value="C:cytosol"/>
    <property type="evidence" value="ECO:0007669"/>
    <property type="project" value="TreeGrafter"/>
</dbReference>